<evidence type="ECO:0000313" key="2">
    <source>
        <dbReference type="EMBL" id="MCT2592153.1"/>
    </source>
</evidence>
<reference evidence="2 3" key="1">
    <citation type="submission" date="2021-10" db="EMBL/GenBank/DDBJ databases">
        <title>Streptomyces gossypii sp. nov., isolated from soil collected from cotton field.</title>
        <authorList>
            <person name="Ge X."/>
            <person name="Chen X."/>
            <person name="Liu W."/>
        </authorList>
    </citation>
    <scope>NUCLEOTIDE SEQUENCE [LARGE SCALE GENOMIC DNA]</scope>
    <source>
        <strain evidence="2 3">N2-109</strain>
    </source>
</reference>
<sequence length="378" mass="40397">MLPQQPEDRLARLRGPASPEPYTARKITALTANPACARRAVLDAAGVDKALLATRIGFEPRFGQSPFALTRGQAFETLVAWGGYAELVSLLRTELAVPVTEAAVADLTEVAGNSAPAVRARETQRLLERIAAGDEDRLILGHPMLTLDVAGRTAFLEPDALTHRIGGRFYAVEIRSFPAIDGQADPARTAEAVKQAAVHVIALRQAFHRAGLPPEAVADEFLLICPKDFSNRPYGRLLDLRQELDAVEFQLGRLRRAADLTETLPADASFDLAEDSAGSPVRDAGELDASVGALEAAYSPSCLSFCEMSRYCRQEAETAGEPARLGSGVRNDLPGIGSTRTALGLIDGTVEPEPEQAEIAELLRTAARLRDLRGGGAA</sequence>
<proteinExistence type="predicted"/>
<keyword evidence="3" id="KW-1185">Reference proteome</keyword>
<gene>
    <name evidence="2" type="ORF">LHJ74_19970</name>
</gene>
<dbReference type="EMBL" id="JAJAGO010000009">
    <property type="protein sequence ID" value="MCT2592153.1"/>
    <property type="molecule type" value="Genomic_DNA"/>
</dbReference>
<dbReference type="Proteomes" id="UP001156389">
    <property type="component" value="Unassembled WGS sequence"/>
</dbReference>
<evidence type="ECO:0000256" key="1">
    <source>
        <dbReference type="SAM" id="MobiDB-lite"/>
    </source>
</evidence>
<protein>
    <recommendedName>
        <fullName evidence="4">Secreted protein</fullName>
    </recommendedName>
</protein>
<feature type="compositionally biased region" description="Basic and acidic residues" evidence="1">
    <location>
        <begin position="1"/>
        <end position="11"/>
    </location>
</feature>
<feature type="region of interest" description="Disordered" evidence="1">
    <location>
        <begin position="1"/>
        <end position="20"/>
    </location>
</feature>
<name>A0ABT2JW65_9ACTN</name>
<comment type="caution">
    <text evidence="2">The sequence shown here is derived from an EMBL/GenBank/DDBJ whole genome shotgun (WGS) entry which is preliminary data.</text>
</comment>
<dbReference type="RefSeq" id="WP_260219485.1">
    <property type="nucleotide sequence ID" value="NZ_JAJAGO010000009.1"/>
</dbReference>
<accession>A0ABT2JW65</accession>
<evidence type="ECO:0008006" key="4">
    <source>
        <dbReference type="Google" id="ProtNLM"/>
    </source>
</evidence>
<evidence type="ECO:0000313" key="3">
    <source>
        <dbReference type="Proteomes" id="UP001156389"/>
    </source>
</evidence>
<organism evidence="2 3">
    <name type="scientific">Streptomyces gossypii</name>
    <dbReference type="NCBI Taxonomy" id="2883101"/>
    <lineage>
        <taxon>Bacteria</taxon>
        <taxon>Bacillati</taxon>
        <taxon>Actinomycetota</taxon>
        <taxon>Actinomycetes</taxon>
        <taxon>Kitasatosporales</taxon>
        <taxon>Streptomycetaceae</taxon>
        <taxon>Streptomyces</taxon>
    </lineage>
</organism>